<evidence type="ECO:0000313" key="2">
    <source>
        <dbReference type="Proteomes" id="UP000670092"/>
    </source>
</evidence>
<comment type="caution">
    <text evidence="1">The sequence shown here is derived from an EMBL/GenBank/DDBJ whole genome shotgun (WGS) entry which is preliminary data.</text>
</comment>
<dbReference type="Proteomes" id="UP000670092">
    <property type="component" value="Unassembled WGS sequence"/>
</dbReference>
<name>A0A8H7ZB42_AJECA</name>
<protein>
    <submittedName>
        <fullName evidence="1">Uncharacterized protein</fullName>
    </submittedName>
</protein>
<gene>
    <name evidence="1" type="ORF">I7I52_04197</name>
</gene>
<proteinExistence type="predicted"/>
<reference evidence="1 2" key="1">
    <citation type="submission" date="2021-01" db="EMBL/GenBank/DDBJ databases">
        <title>Chromosome-level genome assembly of a human fungal pathogen reveals clustering of transcriptionally co-regulated genes.</title>
        <authorList>
            <person name="Voorhies M."/>
            <person name="Cohen S."/>
            <person name="Shea T.P."/>
            <person name="Petrus S."/>
            <person name="Munoz J.F."/>
            <person name="Poplawski S."/>
            <person name="Goldman W.E."/>
            <person name="Michael T."/>
            <person name="Cuomo C.A."/>
            <person name="Sil A."/>
            <person name="Beyhan S."/>
        </authorList>
    </citation>
    <scope>NUCLEOTIDE SEQUENCE [LARGE SCALE GENOMIC DNA]</scope>
    <source>
        <strain evidence="1 2">G184AR</strain>
    </source>
</reference>
<sequence>MYRIWYGNQNHGEKSTLRLTLFDWPLPPSINLLTFIGRFGITSRAIISSTLLIEMAHAVAIRIWPKLWPFSGPRLLNLLCGVSFVRIALTKQVRASMKRPR</sequence>
<organism evidence="1 2">
    <name type="scientific">Ajellomyces capsulatus</name>
    <name type="common">Darling's disease fungus</name>
    <name type="synonym">Histoplasma capsulatum</name>
    <dbReference type="NCBI Taxonomy" id="5037"/>
    <lineage>
        <taxon>Eukaryota</taxon>
        <taxon>Fungi</taxon>
        <taxon>Dikarya</taxon>
        <taxon>Ascomycota</taxon>
        <taxon>Pezizomycotina</taxon>
        <taxon>Eurotiomycetes</taxon>
        <taxon>Eurotiomycetidae</taxon>
        <taxon>Onygenales</taxon>
        <taxon>Ajellomycetaceae</taxon>
        <taxon>Histoplasma</taxon>
    </lineage>
</organism>
<dbReference type="VEuPathDB" id="FungiDB:I7I52_04197"/>
<accession>A0A8H7ZB42</accession>
<dbReference type="EMBL" id="JAEVHI010000001">
    <property type="protein sequence ID" value="KAG5305513.1"/>
    <property type="molecule type" value="Genomic_DNA"/>
</dbReference>
<evidence type="ECO:0000313" key="1">
    <source>
        <dbReference type="EMBL" id="KAG5305513.1"/>
    </source>
</evidence>
<dbReference type="AlphaFoldDB" id="A0A8H7ZB42"/>